<sequence>MSLWKVILTSVGLGVLLYWGWKNRSNCFIKEKGKLKKRRLSKKDEDNESLVEESSNSILKASEELKTQATDEAGIGDVKNIENKAFYRNISSEDIFNAELEHFHIDIQYRKTRDMKLFLSNLYNSLYGDYYYNSENVSAAATAIKYKNLYAYDLLVSIGSYSNPSITYYTDDYYDEVLLYSIRDIHDKYAKSLVRIHEDSNFFEHDYLKSLYNKCKLSFCTPESQVMKDHSSSIPKIKVIEYSASIAKILKKVSEAHCTFDLALKILDACEGLEIFFDFETKNFRMINPCMSRSHEYNKISIDIKERKIYCFATNEDDERFIYEICQGLEDFATGIVNNVDDHSDIIKNRLVTKIIDFDIFTQQLPLLRLKQNLNENSELFKTLNLIPKDRQYMKNALAGLRPDYRKSYFLMSNHPLLQMYKYFYDIRFKGIFVTIDDLLNDECYKKVVDSYYLISNPYIVIHCISKPAEMLKSIQQKLTESGINRYTFLLNYNRNFAVNIPIQVDSIDEIQFRNESIEKFDALVNKHENDKKKLELQILDIRETLKMQFEQKEHAIKLIEQKETIKDNQYDSFYERTFIHHFNYNDFKISGNKIVSKVKEEKFKAVFISGEAGLGTTTELKILKKQNDENPEWKYTLFLDLKELDDKLICGFYKEYPLRCRNDIINFFCANKIIENDNQELFQYSFNHGLVSFFMDAMDNNSPTTR</sequence>
<proteinExistence type="predicted"/>
<dbReference type="EMBL" id="CVRI01000058">
    <property type="protein sequence ID" value="CRL02941.1"/>
    <property type="molecule type" value="Genomic_DNA"/>
</dbReference>
<dbReference type="Proteomes" id="UP000183832">
    <property type="component" value="Unassembled WGS sequence"/>
</dbReference>
<keyword evidence="1" id="KW-0175">Coiled coil</keyword>
<organism evidence="2 3">
    <name type="scientific">Clunio marinus</name>
    <dbReference type="NCBI Taxonomy" id="568069"/>
    <lineage>
        <taxon>Eukaryota</taxon>
        <taxon>Metazoa</taxon>
        <taxon>Ecdysozoa</taxon>
        <taxon>Arthropoda</taxon>
        <taxon>Hexapoda</taxon>
        <taxon>Insecta</taxon>
        <taxon>Pterygota</taxon>
        <taxon>Neoptera</taxon>
        <taxon>Endopterygota</taxon>
        <taxon>Diptera</taxon>
        <taxon>Nematocera</taxon>
        <taxon>Chironomoidea</taxon>
        <taxon>Chironomidae</taxon>
        <taxon>Clunio</taxon>
    </lineage>
</organism>
<dbReference type="AlphaFoldDB" id="A0A1J1IRS4"/>
<name>A0A1J1IRS4_9DIPT</name>
<keyword evidence="3" id="KW-1185">Reference proteome</keyword>
<evidence type="ECO:0000256" key="1">
    <source>
        <dbReference type="SAM" id="Coils"/>
    </source>
</evidence>
<evidence type="ECO:0000313" key="3">
    <source>
        <dbReference type="Proteomes" id="UP000183832"/>
    </source>
</evidence>
<feature type="coiled-coil region" evidence="1">
    <location>
        <begin position="518"/>
        <end position="563"/>
    </location>
</feature>
<protein>
    <submittedName>
        <fullName evidence="2">CLUMA_CG016121, isoform A</fullName>
    </submittedName>
</protein>
<accession>A0A1J1IRS4</accession>
<reference evidence="2 3" key="1">
    <citation type="submission" date="2015-04" db="EMBL/GenBank/DDBJ databases">
        <authorList>
            <person name="Syromyatnikov M.Y."/>
            <person name="Popov V.N."/>
        </authorList>
    </citation>
    <scope>NUCLEOTIDE SEQUENCE [LARGE SCALE GENOMIC DNA]</scope>
</reference>
<gene>
    <name evidence="2" type="ORF">CLUMA_CG016121</name>
</gene>
<evidence type="ECO:0000313" key="2">
    <source>
        <dbReference type="EMBL" id="CRL02941.1"/>
    </source>
</evidence>